<keyword evidence="4" id="KW-0378">Hydrolase</keyword>
<keyword evidence="8" id="KW-0239">DNA-directed DNA polymerase</keyword>
<keyword evidence="6" id="KW-0229">DNA integration</keyword>
<dbReference type="PANTHER" id="PTHR42648:SF11">
    <property type="entry name" value="TRANSPOSON TY4-P GAG-POL POLYPROTEIN"/>
    <property type="match status" value="1"/>
</dbReference>
<dbReference type="GO" id="GO:0015074">
    <property type="term" value="P:DNA integration"/>
    <property type="evidence" value="ECO:0007669"/>
    <property type="project" value="UniProtKB-KW"/>
</dbReference>
<dbReference type="GO" id="GO:0003887">
    <property type="term" value="F:DNA-directed DNA polymerase activity"/>
    <property type="evidence" value="ECO:0007669"/>
    <property type="project" value="UniProtKB-KW"/>
</dbReference>
<accession>A0A699IYA2</accession>
<dbReference type="AlphaFoldDB" id="A0A699IYA2"/>
<proteinExistence type="predicted"/>
<evidence type="ECO:0000256" key="3">
    <source>
        <dbReference type="ARBA" id="ARBA00022759"/>
    </source>
</evidence>
<gene>
    <name evidence="10" type="ORF">Tci_568249</name>
</gene>
<protein>
    <recommendedName>
        <fullName evidence="11">Reverse transcriptase domain-containing protein</fullName>
    </recommendedName>
</protein>
<keyword evidence="8" id="KW-0548">Nucleotidyltransferase</keyword>
<keyword evidence="2" id="KW-0479">Metal-binding</keyword>
<evidence type="ECO:0000256" key="6">
    <source>
        <dbReference type="ARBA" id="ARBA00022908"/>
    </source>
</evidence>
<dbReference type="InterPro" id="IPR039537">
    <property type="entry name" value="Retrotran_Ty1/copia-like"/>
</dbReference>
<evidence type="ECO:0000256" key="1">
    <source>
        <dbReference type="ARBA" id="ARBA00022722"/>
    </source>
</evidence>
<dbReference type="InterPro" id="IPR012337">
    <property type="entry name" value="RNaseH-like_sf"/>
</dbReference>
<keyword evidence="3" id="KW-0255">Endonuclease</keyword>
<name>A0A699IYA2_TANCI</name>
<evidence type="ECO:0000313" key="10">
    <source>
        <dbReference type="EMBL" id="GEZ96276.1"/>
    </source>
</evidence>
<dbReference type="PANTHER" id="PTHR42648">
    <property type="entry name" value="TRANSPOSASE, PUTATIVE-RELATED"/>
    <property type="match status" value="1"/>
</dbReference>
<organism evidence="10">
    <name type="scientific">Tanacetum cinerariifolium</name>
    <name type="common">Dalmatian daisy</name>
    <name type="synonym">Chrysanthemum cinerariifolium</name>
    <dbReference type="NCBI Taxonomy" id="118510"/>
    <lineage>
        <taxon>Eukaryota</taxon>
        <taxon>Viridiplantae</taxon>
        <taxon>Streptophyta</taxon>
        <taxon>Embryophyta</taxon>
        <taxon>Tracheophyta</taxon>
        <taxon>Spermatophyta</taxon>
        <taxon>Magnoliopsida</taxon>
        <taxon>eudicotyledons</taxon>
        <taxon>Gunneridae</taxon>
        <taxon>Pentapetalae</taxon>
        <taxon>asterids</taxon>
        <taxon>campanulids</taxon>
        <taxon>Asterales</taxon>
        <taxon>Asteraceae</taxon>
        <taxon>Asteroideae</taxon>
        <taxon>Anthemideae</taxon>
        <taxon>Anthemidinae</taxon>
        <taxon>Tanacetum</taxon>
    </lineage>
</organism>
<evidence type="ECO:0000256" key="2">
    <source>
        <dbReference type="ARBA" id="ARBA00022723"/>
    </source>
</evidence>
<sequence>MSMFRRQNAPEAVHGAERPITNARAAGYRQVKVLKFFDCPGSRQGVEDLRELLHKDKQPEEKTNTDCLVKVQEKEYQTGWKIKTGNVLDFFNQRFTQQCTKSGVAKHLCVAVIQQQNGLVKETNVTLLAKVHCFLIQFGLSKVFWVEDTTRSRYLVNRSPSSAIGLKKPVDMLGSFGWLASIKQGIP</sequence>
<keyword evidence="9" id="KW-0233">DNA recombination</keyword>
<dbReference type="GO" id="GO:0016787">
    <property type="term" value="F:hydrolase activity"/>
    <property type="evidence" value="ECO:0007669"/>
    <property type="project" value="UniProtKB-KW"/>
</dbReference>
<dbReference type="InterPro" id="IPR036397">
    <property type="entry name" value="RNaseH_sf"/>
</dbReference>
<evidence type="ECO:0000256" key="4">
    <source>
        <dbReference type="ARBA" id="ARBA00022801"/>
    </source>
</evidence>
<evidence type="ECO:0000256" key="8">
    <source>
        <dbReference type="ARBA" id="ARBA00022932"/>
    </source>
</evidence>
<dbReference type="SUPFAM" id="SSF53098">
    <property type="entry name" value="Ribonuclease H-like"/>
    <property type="match status" value="1"/>
</dbReference>
<keyword evidence="8" id="KW-0808">Transferase</keyword>
<evidence type="ECO:0000256" key="9">
    <source>
        <dbReference type="ARBA" id="ARBA00023172"/>
    </source>
</evidence>
<dbReference type="GO" id="GO:0004519">
    <property type="term" value="F:endonuclease activity"/>
    <property type="evidence" value="ECO:0007669"/>
    <property type="project" value="UniProtKB-KW"/>
</dbReference>
<reference evidence="10" key="1">
    <citation type="journal article" date="2019" name="Sci. Rep.">
        <title>Draft genome of Tanacetum cinerariifolium, the natural source of mosquito coil.</title>
        <authorList>
            <person name="Yamashiro T."/>
            <person name="Shiraishi A."/>
            <person name="Satake H."/>
            <person name="Nakayama K."/>
        </authorList>
    </citation>
    <scope>NUCLEOTIDE SEQUENCE</scope>
</reference>
<keyword evidence="5" id="KW-0460">Magnesium</keyword>
<dbReference type="GO" id="GO:0003964">
    <property type="term" value="F:RNA-directed DNA polymerase activity"/>
    <property type="evidence" value="ECO:0007669"/>
    <property type="project" value="UniProtKB-KW"/>
</dbReference>
<evidence type="ECO:0000256" key="5">
    <source>
        <dbReference type="ARBA" id="ARBA00022842"/>
    </source>
</evidence>
<dbReference type="GO" id="GO:0006310">
    <property type="term" value="P:DNA recombination"/>
    <property type="evidence" value="ECO:0007669"/>
    <property type="project" value="UniProtKB-KW"/>
</dbReference>
<dbReference type="EMBL" id="BKCJ010348308">
    <property type="protein sequence ID" value="GEZ96276.1"/>
    <property type="molecule type" value="Genomic_DNA"/>
</dbReference>
<dbReference type="GO" id="GO:0046872">
    <property type="term" value="F:metal ion binding"/>
    <property type="evidence" value="ECO:0007669"/>
    <property type="project" value="UniProtKB-KW"/>
</dbReference>
<keyword evidence="7" id="KW-0695">RNA-directed DNA polymerase</keyword>
<dbReference type="GO" id="GO:0003676">
    <property type="term" value="F:nucleic acid binding"/>
    <property type="evidence" value="ECO:0007669"/>
    <property type="project" value="InterPro"/>
</dbReference>
<keyword evidence="1" id="KW-0540">Nuclease</keyword>
<evidence type="ECO:0008006" key="11">
    <source>
        <dbReference type="Google" id="ProtNLM"/>
    </source>
</evidence>
<comment type="caution">
    <text evidence="10">The sequence shown here is derived from an EMBL/GenBank/DDBJ whole genome shotgun (WGS) entry which is preliminary data.</text>
</comment>
<evidence type="ECO:0000256" key="7">
    <source>
        <dbReference type="ARBA" id="ARBA00022918"/>
    </source>
</evidence>
<dbReference type="Gene3D" id="3.30.420.10">
    <property type="entry name" value="Ribonuclease H-like superfamily/Ribonuclease H"/>
    <property type="match status" value="1"/>
</dbReference>